<keyword evidence="2" id="KW-1185">Reference proteome</keyword>
<dbReference type="SUPFAM" id="SSF158745">
    <property type="entry name" value="LanC-like"/>
    <property type="match status" value="1"/>
</dbReference>
<proteinExistence type="predicted"/>
<dbReference type="SMART" id="SM01260">
    <property type="entry name" value="LANC_like"/>
    <property type="match status" value="1"/>
</dbReference>
<evidence type="ECO:0000313" key="1">
    <source>
        <dbReference type="EMBL" id="MCW3484742.1"/>
    </source>
</evidence>
<dbReference type="Pfam" id="PF05147">
    <property type="entry name" value="LANC_like"/>
    <property type="match status" value="1"/>
</dbReference>
<accession>A0ABT3ILA1</accession>
<dbReference type="Gene3D" id="1.50.10.20">
    <property type="match status" value="1"/>
</dbReference>
<reference evidence="1 2" key="1">
    <citation type="submission" date="2022-10" db="EMBL/GenBank/DDBJ databases">
        <title>Chitinophaga nivalis PC15 sp. nov., isolated from Pyeongchang county, South Korea.</title>
        <authorList>
            <person name="Trinh H.N."/>
        </authorList>
    </citation>
    <scope>NUCLEOTIDE SEQUENCE [LARGE SCALE GENOMIC DNA]</scope>
    <source>
        <strain evidence="1 2">PC14</strain>
    </source>
</reference>
<dbReference type="PRINTS" id="PR01950">
    <property type="entry name" value="LANCSUPER"/>
</dbReference>
<organism evidence="1 2">
    <name type="scientific">Chitinophaga nivalis</name>
    <dbReference type="NCBI Taxonomy" id="2991709"/>
    <lineage>
        <taxon>Bacteria</taxon>
        <taxon>Pseudomonadati</taxon>
        <taxon>Bacteroidota</taxon>
        <taxon>Chitinophagia</taxon>
        <taxon>Chitinophagales</taxon>
        <taxon>Chitinophagaceae</taxon>
        <taxon>Chitinophaga</taxon>
    </lineage>
</organism>
<evidence type="ECO:0008006" key="3">
    <source>
        <dbReference type="Google" id="ProtNLM"/>
    </source>
</evidence>
<dbReference type="Proteomes" id="UP001207742">
    <property type="component" value="Unassembled WGS sequence"/>
</dbReference>
<comment type="caution">
    <text evidence="1">The sequence shown here is derived from an EMBL/GenBank/DDBJ whole genome shotgun (WGS) entry which is preliminary data.</text>
</comment>
<dbReference type="PRINTS" id="PR01955">
    <property type="entry name" value="LANCFRANKIA"/>
</dbReference>
<dbReference type="PANTHER" id="PTHR12736">
    <property type="entry name" value="LANC-LIKE PROTEIN"/>
    <property type="match status" value="1"/>
</dbReference>
<dbReference type="RefSeq" id="WP_264730590.1">
    <property type="nucleotide sequence ID" value="NZ_JAPDNR010000001.1"/>
</dbReference>
<protein>
    <recommendedName>
        <fullName evidence="3">Lanthionine synthetase</fullName>
    </recommendedName>
</protein>
<dbReference type="InterPro" id="IPR007822">
    <property type="entry name" value="LANC-like"/>
</dbReference>
<sequence length="400" mass="45968">MKPNEIQATIYKDMVAMLQQKSYGQEYADSLFKGPWGALFYLFYYEQYVDDTENHAATFMEKLYEELDTEKNYAYSYCTGLTGPFWLLHHLNKHEFVDIDMDYLIPDFITAAILDSEAHIYSKNFDFLHGSAGICNLLVAYADRPEVRTHLEKFVAGLMDISVMTEKGRSLPVFFMMEVKADTGVDSFSLAHGSCSLLILLLKIHQAGIATDTCRQLVYESIPFIMNHKNEVKEDGTTALYPGILDGESDYSRLSWCYGDFNVALALWYCGKYFQEEKWKQEALDIMHYSIKRDTDTTAGIVDTCLCHGSGGIAAFYRKFWYETNDIAFYHSAEHWHNITLDKLVFSEEANVHGVRAWQGKDKQWEYCWDLLDGSCGVGLALLSHDQQEPLPWDEFLLLS</sequence>
<evidence type="ECO:0000313" key="2">
    <source>
        <dbReference type="Proteomes" id="UP001207742"/>
    </source>
</evidence>
<dbReference type="PANTHER" id="PTHR12736:SF7">
    <property type="entry name" value="LANC-LIKE PROTEIN 3"/>
    <property type="match status" value="1"/>
</dbReference>
<dbReference type="EMBL" id="JAPDNS010000001">
    <property type="protein sequence ID" value="MCW3484742.1"/>
    <property type="molecule type" value="Genomic_DNA"/>
</dbReference>
<name>A0ABT3ILA1_9BACT</name>
<gene>
    <name evidence="1" type="ORF">OL497_12595</name>
</gene>